<feature type="compositionally biased region" description="Low complexity" evidence="1">
    <location>
        <begin position="58"/>
        <end position="68"/>
    </location>
</feature>
<dbReference type="EMBL" id="JAPFFF010000014">
    <property type="protein sequence ID" value="KAK8870155.1"/>
    <property type="molecule type" value="Genomic_DNA"/>
</dbReference>
<evidence type="ECO:0000313" key="3">
    <source>
        <dbReference type="Proteomes" id="UP001470230"/>
    </source>
</evidence>
<proteinExistence type="predicted"/>
<sequence length="103" mass="11979">MSDKLQVLFHHGKKGSKVSKKRSHFPNFNVNQELVDHYQKPTELTVDSAMNTVKNYFQRQSQRTSQRQDNNFDEFMSQDKNSQEPAPDNDQPNIGYDSRISSS</sequence>
<accession>A0ABR2IXB0</accession>
<evidence type="ECO:0000313" key="2">
    <source>
        <dbReference type="EMBL" id="KAK8870155.1"/>
    </source>
</evidence>
<reference evidence="2 3" key="1">
    <citation type="submission" date="2024-04" db="EMBL/GenBank/DDBJ databases">
        <title>Tritrichomonas musculus Genome.</title>
        <authorList>
            <person name="Alves-Ferreira E."/>
            <person name="Grigg M."/>
            <person name="Lorenzi H."/>
            <person name="Galac M."/>
        </authorList>
    </citation>
    <scope>NUCLEOTIDE SEQUENCE [LARGE SCALE GENOMIC DNA]</scope>
    <source>
        <strain evidence="2 3">EAF2021</strain>
    </source>
</reference>
<organism evidence="2 3">
    <name type="scientific">Tritrichomonas musculus</name>
    <dbReference type="NCBI Taxonomy" id="1915356"/>
    <lineage>
        <taxon>Eukaryota</taxon>
        <taxon>Metamonada</taxon>
        <taxon>Parabasalia</taxon>
        <taxon>Tritrichomonadida</taxon>
        <taxon>Tritrichomonadidae</taxon>
        <taxon>Tritrichomonas</taxon>
    </lineage>
</organism>
<feature type="compositionally biased region" description="Basic residues" evidence="1">
    <location>
        <begin position="10"/>
        <end position="24"/>
    </location>
</feature>
<evidence type="ECO:0000256" key="1">
    <source>
        <dbReference type="SAM" id="MobiDB-lite"/>
    </source>
</evidence>
<feature type="region of interest" description="Disordered" evidence="1">
    <location>
        <begin position="1"/>
        <end position="25"/>
    </location>
</feature>
<comment type="caution">
    <text evidence="2">The sequence shown here is derived from an EMBL/GenBank/DDBJ whole genome shotgun (WGS) entry which is preliminary data.</text>
</comment>
<keyword evidence="3" id="KW-1185">Reference proteome</keyword>
<protein>
    <submittedName>
        <fullName evidence="2">Uncharacterized protein</fullName>
    </submittedName>
</protein>
<dbReference type="Proteomes" id="UP001470230">
    <property type="component" value="Unassembled WGS sequence"/>
</dbReference>
<feature type="region of interest" description="Disordered" evidence="1">
    <location>
        <begin position="58"/>
        <end position="103"/>
    </location>
</feature>
<gene>
    <name evidence="2" type="ORF">M9Y10_008032</name>
</gene>
<name>A0ABR2IXB0_9EUKA</name>